<name>A0A3M2KXA5_9NOCA</name>
<feature type="compositionally biased region" description="Basic and acidic residues" evidence="1">
    <location>
        <begin position="68"/>
        <end position="77"/>
    </location>
</feature>
<dbReference type="Proteomes" id="UP000279275">
    <property type="component" value="Unassembled WGS sequence"/>
</dbReference>
<gene>
    <name evidence="4" type="ORF">EBN03_23235</name>
</gene>
<dbReference type="AlphaFoldDB" id="A0A3M2KXA5"/>
<proteinExistence type="predicted"/>
<feature type="domain" description="ChsH2 C-terminal OB-fold" evidence="3">
    <location>
        <begin position="138"/>
        <end position="198"/>
    </location>
</feature>
<feature type="signal peptide" evidence="2">
    <location>
        <begin position="1"/>
        <end position="18"/>
    </location>
</feature>
<reference evidence="4 5" key="1">
    <citation type="submission" date="2018-10" db="EMBL/GenBank/DDBJ databases">
        <title>Isolation from cow dung.</title>
        <authorList>
            <person name="Ling L."/>
        </authorList>
    </citation>
    <scope>NUCLEOTIDE SEQUENCE [LARGE SCALE GENOMIC DNA]</scope>
    <source>
        <strain evidence="4 5">NEAU-LL90</strain>
    </source>
</reference>
<organism evidence="4 5">
    <name type="scientific">Nocardia stercoris</name>
    <dbReference type="NCBI Taxonomy" id="2483361"/>
    <lineage>
        <taxon>Bacteria</taxon>
        <taxon>Bacillati</taxon>
        <taxon>Actinomycetota</taxon>
        <taxon>Actinomycetes</taxon>
        <taxon>Mycobacteriales</taxon>
        <taxon>Nocardiaceae</taxon>
        <taxon>Nocardia</taxon>
    </lineage>
</organism>
<dbReference type="InterPro" id="IPR002878">
    <property type="entry name" value="ChsH2_C"/>
</dbReference>
<evidence type="ECO:0000313" key="4">
    <source>
        <dbReference type="EMBL" id="RMI30139.1"/>
    </source>
</evidence>
<accession>A0A3M2KXA5</accession>
<dbReference type="SUPFAM" id="SSF50249">
    <property type="entry name" value="Nucleic acid-binding proteins"/>
    <property type="match status" value="1"/>
</dbReference>
<dbReference type="InterPro" id="IPR012340">
    <property type="entry name" value="NA-bd_OB-fold"/>
</dbReference>
<feature type="chain" id="PRO_5038750412" evidence="2">
    <location>
        <begin position="19"/>
        <end position="336"/>
    </location>
</feature>
<dbReference type="Pfam" id="PF01796">
    <property type="entry name" value="OB_ChsH2_C"/>
    <property type="match status" value="1"/>
</dbReference>
<evidence type="ECO:0000259" key="3">
    <source>
        <dbReference type="Pfam" id="PF01796"/>
    </source>
</evidence>
<comment type="caution">
    <text evidence="4">The sequence shown here is derived from an EMBL/GenBank/DDBJ whole genome shotgun (WGS) entry which is preliminary data.</text>
</comment>
<evidence type="ECO:0000256" key="2">
    <source>
        <dbReference type="SAM" id="SignalP"/>
    </source>
</evidence>
<protein>
    <submittedName>
        <fullName evidence="4">OB-fold domain-containing protein</fullName>
    </submittedName>
</protein>
<keyword evidence="2" id="KW-0732">Signal</keyword>
<sequence>MCSSSVLRMVAQTAAASAARRAAISATCPSTAMVSDLISLDGATQRDIKSNSIRVSFYGPVGNISRHTRADPADDHTSSQSLRTESPMPQPAQSSVIAEHPERPATAILLNRSCRACDVVLSRLTRSCTTCGSSELDEVPASGSGRIVSWKIVPRPADFPPGRVTTAIIAIIELDEGPRIFGEIDGLPDRDRRVRAHFSGVHAAGQFPVFVLEPVRIARPGRRTRVIDGQPQAVDWVRSALRQCRLLAASNSVGTYAQSLVEYAIRWAPFGGAGATDLLVAFGVSRDRFLDLIHDALVAQVADDRTARLMKGQLLDTLVSAWQGEADEAGEQSERP</sequence>
<evidence type="ECO:0000256" key="1">
    <source>
        <dbReference type="SAM" id="MobiDB-lite"/>
    </source>
</evidence>
<feature type="region of interest" description="Disordered" evidence="1">
    <location>
        <begin position="64"/>
        <end position="96"/>
    </location>
</feature>
<dbReference type="EMBL" id="RFFH01000011">
    <property type="protein sequence ID" value="RMI30139.1"/>
    <property type="molecule type" value="Genomic_DNA"/>
</dbReference>
<keyword evidence="5" id="KW-1185">Reference proteome</keyword>
<evidence type="ECO:0000313" key="5">
    <source>
        <dbReference type="Proteomes" id="UP000279275"/>
    </source>
</evidence>